<protein>
    <recommendedName>
        <fullName evidence="3">Tetratricopeptide repeat-like domain-containing protein</fullName>
    </recommendedName>
</protein>
<dbReference type="InterPro" id="IPR011990">
    <property type="entry name" value="TPR-like_helical_dom_sf"/>
</dbReference>
<dbReference type="SUPFAM" id="SSF48452">
    <property type="entry name" value="TPR-like"/>
    <property type="match status" value="1"/>
</dbReference>
<evidence type="ECO:0000313" key="2">
    <source>
        <dbReference type="Proteomes" id="UP000233293"/>
    </source>
</evidence>
<evidence type="ECO:0000313" key="1">
    <source>
        <dbReference type="EMBL" id="PKU22514.1"/>
    </source>
</evidence>
<proteinExistence type="predicted"/>
<name>A0A2N3PQ45_9PROT</name>
<comment type="caution">
    <text evidence="1">The sequence shown here is derived from an EMBL/GenBank/DDBJ whole genome shotgun (WGS) entry which is preliminary data.</text>
</comment>
<sequence>MRRRTAVAPEICKVKVMRIFRIFRLAALLAAVSSFVPLVIRMDMALAADNTVRAEVGKPLQAAQELIKQQKYREALAKLREAEAVGDLTEFENGVIEQLRGAAAAGSGDYRTAAKSYEAVLAAGRPPAEPLKLIQAIAGFYYQAKDYPKAASWVNRYVSEGGSDPQTRALLAQSYYLAGDYTAAGKTLREQIKEEEGAHRPVTEAQLQLLLSTGVKGNDEATTVAALEKLVIHHPTPEYWTELLRRAGAGGKLGGHFALDRGRLALAVGALSGADAYVDFIELALQAGYPGEAKAVIDKGFGAGILGTGADADRHKRLRDLATRNASEDLRGLAGAEKEAAARPDGGALVSAGVTYLGYGQPDKAISLIEQGLARGGVKSPEEARLHLGRAYLAAGRKDKAAQAFRSVQGTDGAASLAHLWGLLASAG</sequence>
<accession>A0A2N3PQ45</accession>
<dbReference type="Gene3D" id="1.25.40.10">
    <property type="entry name" value="Tetratricopeptide repeat domain"/>
    <property type="match status" value="2"/>
</dbReference>
<dbReference type="Pfam" id="PF13432">
    <property type="entry name" value="TPR_16"/>
    <property type="match status" value="2"/>
</dbReference>
<dbReference type="RefSeq" id="WP_101252712.1">
    <property type="nucleotide sequence ID" value="NZ_PIUM01000031.1"/>
</dbReference>
<gene>
    <name evidence="1" type="ORF">CWS72_21560</name>
</gene>
<keyword evidence="2" id="KW-1185">Reference proteome</keyword>
<dbReference type="Proteomes" id="UP000233293">
    <property type="component" value="Unassembled WGS sequence"/>
</dbReference>
<reference evidence="2" key="1">
    <citation type="submission" date="2017-12" db="EMBL/GenBank/DDBJ databases">
        <title>Draft genome sequence of Telmatospirillum siberiense 26-4b1T, an acidotolerant peatland alphaproteobacterium potentially involved in sulfur cycling.</title>
        <authorList>
            <person name="Hausmann B."/>
            <person name="Pjevac P."/>
            <person name="Schreck K."/>
            <person name="Herbold C.W."/>
            <person name="Daims H."/>
            <person name="Wagner M."/>
            <person name="Pester M."/>
            <person name="Loy A."/>
        </authorList>
    </citation>
    <scope>NUCLEOTIDE SEQUENCE [LARGE SCALE GENOMIC DNA]</scope>
    <source>
        <strain evidence="2">26-4b1</strain>
    </source>
</reference>
<dbReference type="OrthoDB" id="7340606at2"/>
<evidence type="ECO:0008006" key="3">
    <source>
        <dbReference type="Google" id="ProtNLM"/>
    </source>
</evidence>
<organism evidence="1 2">
    <name type="scientific">Telmatospirillum siberiense</name>
    <dbReference type="NCBI Taxonomy" id="382514"/>
    <lineage>
        <taxon>Bacteria</taxon>
        <taxon>Pseudomonadati</taxon>
        <taxon>Pseudomonadota</taxon>
        <taxon>Alphaproteobacteria</taxon>
        <taxon>Rhodospirillales</taxon>
        <taxon>Rhodospirillaceae</taxon>
        <taxon>Telmatospirillum</taxon>
    </lineage>
</organism>
<dbReference type="EMBL" id="PIUM01000031">
    <property type="protein sequence ID" value="PKU22514.1"/>
    <property type="molecule type" value="Genomic_DNA"/>
</dbReference>
<dbReference type="AlphaFoldDB" id="A0A2N3PQ45"/>